<dbReference type="AlphaFoldDB" id="A0A8S4HHX6"/>
<feature type="region of interest" description="Disordered" evidence="1">
    <location>
        <begin position="438"/>
        <end position="506"/>
    </location>
</feature>
<keyword evidence="3" id="KW-0732">Signal</keyword>
<comment type="caution">
    <text evidence="4">The sequence shown here is derived from an EMBL/GenBank/DDBJ whole genome shotgun (WGS) entry which is preliminary data.</text>
</comment>
<evidence type="ECO:0000256" key="2">
    <source>
        <dbReference type="SAM" id="Phobius"/>
    </source>
</evidence>
<keyword evidence="2" id="KW-0472">Membrane</keyword>
<evidence type="ECO:0000313" key="5">
    <source>
        <dbReference type="Proteomes" id="UP000779233"/>
    </source>
</evidence>
<feature type="transmembrane region" description="Helical" evidence="2">
    <location>
        <begin position="846"/>
        <end position="869"/>
    </location>
</feature>
<dbReference type="EMBL" id="CAJZCX010000013">
    <property type="protein sequence ID" value="CAG9482402.1"/>
    <property type="molecule type" value="Genomic_DNA"/>
</dbReference>
<feature type="transmembrane region" description="Helical" evidence="2">
    <location>
        <begin position="59"/>
        <end position="77"/>
    </location>
</feature>
<protein>
    <submittedName>
        <fullName evidence="4">(malaria parasite P. vivax) hypothetical protein</fullName>
    </submittedName>
</protein>
<dbReference type="VEuPathDB" id="PlasmoDB:PVPAM_040018600"/>
<sequence>MRRATFLLKLLLLAAIAAQEGLLSWQLMTSKTLVVLLDAGLLTVFLYLQVRSANNTHMYMIYVYSVVAKVTVIYYISLPRALTGHHGGAGGAASSLLPTLPLTLRPTTYADSIHVVSSAILLSIVVYILFFLVTDFDLLKVRLINLEMFFCLLIITHVSIDLLDISNFFSFVHFHFLLYHFRVVQELSLFSNPDLFAGASLDRKDLMDFYSFCLHAHQAVFILFGVLLCVNIAIHAYSLPSFSYESNKRRKVSSKGGGDVGGHPLSAPHLAHSYSCDVTMPRWSSDRKGANGGGGKDHYGHLHSGALTKRGSFPGGPPQLGWRHSISRGITGGIHGGIAEGIHGDIHGGTAEGTSSFSPATEAPLPRSKVGGDAMSCLKYISIYSFFFTDVSLFAARLFLCLVFSATACSPQFLMKNLCFAIIHGSRIYRKSKFYNRRRGGRAQGGSPPDEGSYTDGGSYTDEESHTDEGSHTDERQNGRSEERSKHRPDEPPNRPPHEPSTSLHLKESHVNKELLSRSYLSIDTINIRGIKNAEYNRVDSLSYDKISPQVYLHYLKYNGVNFKRYMSCYVDQIEKNSTGYSLIFLFFFILIATKIAILVVTYTMDFDQDLNRHLYDLTYLWDINAVKSCWILRINCFIIFVYSFCSFLLYVVTCSLFDGVFMCLLYAFNLMSFFLVLLIMSKHNPSYHLLDYFNRNKNTLVVLFLFGYLAYLFLADTYMFIYMLLGRKYVTYRRRVKTHRGGEASGRAAHTAQTAHTAYTAYTAYTAHTAEKEEVLTPISVVSSFTLKLIKHMKGPIMLNRIIISKNLIKNTRVDNFLFFCHLKEIAIKLVLYLFACFLSLREDAINLCFALFVFMANVLLSAAYLVLSKVDRDVAMDSIFTQALFLDLTRATRDGRGARRAGTSKSQQEKDAFHEPTAHTSVYEEYSYEYAVLFENCLNYF</sequence>
<feature type="signal peptide" evidence="3">
    <location>
        <begin position="1"/>
        <end position="18"/>
    </location>
</feature>
<keyword evidence="2" id="KW-1133">Transmembrane helix</keyword>
<feature type="transmembrane region" description="Helical" evidence="2">
    <location>
        <begin position="219"/>
        <end position="240"/>
    </location>
</feature>
<evidence type="ECO:0000313" key="4">
    <source>
        <dbReference type="EMBL" id="CAG9482402.1"/>
    </source>
</evidence>
<feature type="transmembrane region" description="Helical" evidence="2">
    <location>
        <begin position="701"/>
        <end position="726"/>
    </location>
</feature>
<feature type="transmembrane region" description="Helical" evidence="2">
    <location>
        <begin position="583"/>
        <end position="605"/>
    </location>
</feature>
<feature type="transmembrane region" description="Helical" evidence="2">
    <location>
        <begin position="28"/>
        <end position="47"/>
    </location>
</feature>
<reference evidence="4" key="1">
    <citation type="submission" date="2021-09" db="EMBL/GenBank/DDBJ databases">
        <authorList>
            <consortium name="Pathogen Informatics"/>
        </authorList>
    </citation>
    <scope>NUCLEOTIDE SEQUENCE</scope>
    <source>
        <strain evidence="4">PvW1</strain>
    </source>
</reference>
<feature type="transmembrane region" description="Helical" evidence="2">
    <location>
        <begin position="113"/>
        <end position="134"/>
    </location>
</feature>
<proteinExistence type="predicted"/>
<accession>A0A8S4HHX6</accession>
<feature type="transmembrane region" description="Helical" evidence="2">
    <location>
        <begin position="631"/>
        <end position="653"/>
    </location>
</feature>
<feature type="transmembrane region" description="Helical" evidence="2">
    <location>
        <begin position="818"/>
        <end position="840"/>
    </location>
</feature>
<feature type="compositionally biased region" description="Basic and acidic residues" evidence="1">
    <location>
        <begin position="463"/>
        <end position="498"/>
    </location>
</feature>
<organism evidence="4 5">
    <name type="scientific">Plasmodium vivax</name>
    <name type="common">malaria parasite P. vivax</name>
    <dbReference type="NCBI Taxonomy" id="5855"/>
    <lineage>
        <taxon>Eukaryota</taxon>
        <taxon>Sar</taxon>
        <taxon>Alveolata</taxon>
        <taxon>Apicomplexa</taxon>
        <taxon>Aconoidasida</taxon>
        <taxon>Haemosporida</taxon>
        <taxon>Plasmodiidae</taxon>
        <taxon>Plasmodium</taxon>
        <taxon>Plasmodium (Plasmodium)</taxon>
    </lineage>
</organism>
<feature type="transmembrane region" description="Helical" evidence="2">
    <location>
        <begin position="660"/>
        <end position="681"/>
    </location>
</feature>
<name>A0A8S4HHX6_PLAVI</name>
<keyword evidence="2" id="KW-0812">Transmembrane</keyword>
<evidence type="ECO:0000256" key="3">
    <source>
        <dbReference type="SAM" id="SignalP"/>
    </source>
</evidence>
<dbReference type="Proteomes" id="UP000779233">
    <property type="component" value="Unassembled WGS sequence"/>
</dbReference>
<feature type="transmembrane region" description="Helical" evidence="2">
    <location>
        <begin position="146"/>
        <end position="169"/>
    </location>
</feature>
<feature type="chain" id="PRO_5035815310" evidence="3">
    <location>
        <begin position="19"/>
        <end position="943"/>
    </location>
</feature>
<evidence type="ECO:0000256" key="1">
    <source>
        <dbReference type="SAM" id="MobiDB-lite"/>
    </source>
</evidence>
<gene>
    <name evidence="4" type="ORF">PVW1_040014100</name>
</gene>